<protein>
    <recommendedName>
        <fullName evidence="6">Serpin domain-containing protein</fullName>
    </recommendedName>
</protein>
<evidence type="ECO:0000256" key="5">
    <source>
        <dbReference type="SAM" id="SignalP"/>
    </source>
</evidence>
<dbReference type="SMART" id="SM00093">
    <property type="entry name" value="SERPIN"/>
    <property type="match status" value="1"/>
</dbReference>
<dbReference type="CDD" id="cd19550">
    <property type="entry name" value="serpinA2_PIL"/>
    <property type="match status" value="1"/>
</dbReference>
<dbReference type="Ensembl" id="ENSSVLT00005002607.1">
    <property type="protein sequence ID" value="ENSSVLP00005002373.1"/>
    <property type="gene ID" value="ENSSVLG00005001803.1"/>
</dbReference>
<reference evidence="7" key="1">
    <citation type="submission" date="2025-08" db="UniProtKB">
        <authorList>
            <consortium name="Ensembl"/>
        </authorList>
    </citation>
    <scope>IDENTIFICATION</scope>
</reference>
<evidence type="ECO:0000256" key="1">
    <source>
        <dbReference type="ARBA" id="ARBA00009500"/>
    </source>
</evidence>
<dbReference type="PROSITE" id="PS00284">
    <property type="entry name" value="SERPIN"/>
    <property type="match status" value="1"/>
</dbReference>
<dbReference type="FunFam" id="3.30.497.10:FF:000001">
    <property type="entry name" value="Serine protease inhibitor"/>
    <property type="match status" value="1"/>
</dbReference>
<dbReference type="PANTHER" id="PTHR11461:SF289">
    <property type="entry name" value="ALPHA-1-ANTITRYPSIN-RELATED PROTEIN"/>
    <property type="match status" value="1"/>
</dbReference>
<keyword evidence="2 5" id="KW-0732">Signal</keyword>
<dbReference type="GO" id="GO:0005615">
    <property type="term" value="C:extracellular space"/>
    <property type="evidence" value="ECO:0007669"/>
    <property type="project" value="InterPro"/>
</dbReference>
<evidence type="ECO:0000259" key="6">
    <source>
        <dbReference type="SMART" id="SM00093"/>
    </source>
</evidence>
<proteinExistence type="inferred from homology"/>
<evidence type="ECO:0000256" key="4">
    <source>
        <dbReference type="RuleBase" id="RU000411"/>
    </source>
</evidence>
<dbReference type="Gene3D" id="3.30.497.10">
    <property type="entry name" value="Antithrombin, subunit I, domain 2"/>
    <property type="match status" value="1"/>
</dbReference>
<sequence length="416" mass="46886">MPSCSSWGLLLLAGLCCLAPGFQMTEPQEIAWSDHGHQHQEPLPCHNFSADVIDLAFTLYREPATWSRHTNILFSPVSIAMAFAMLSMGTKGDTHAQILEGLKLKSRGTPEAQIHECFRHLLLVFQQPGKRRQLTTSSSLFIQRRLKLLDKFVQDARNLYHSDIVPINFKNIKGAKKQINSYMEQKTQRKVKGLVKDLKNGTALALVNYISFHGKVAPPAEAERHITEDFHVNKKTTVKVPMINCLGNFFLHRDKELSSWVLVQHYLGDTTAFAILPDPGKMEQVEKKLTQRHFEDILRAIDLRSVNLHFPKLSISGTYDLRILLSRLGITKVFSNGADLSGITEKSPLSLSQALHKAVLTLDKKEIVTSGATKWEENALSKAPTLQFNRPFLLIVKDEYTNFPLFGAKVVNPIQK</sequence>
<feature type="domain" description="Serpin" evidence="6">
    <location>
        <begin position="57"/>
        <end position="413"/>
    </location>
</feature>
<dbReference type="Proteomes" id="UP000694564">
    <property type="component" value="Chromosome 2"/>
</dbReference>
<accession>A0A8D2CKX3</accession>
<dbReference type="AlphaFoldDB" id="A0A8D2CKX3"/>
<dbReference type="InterPro" id="IPR000215">
    <property type="entry name" value="Serpin_fam"/>
</dbReference>
<comment type="similarity">
    <text evidence="1 4">Belongs to the serpin family.</text>
</comment>
<keyword evidence="8" id="KW-1185">Reference proteome</keyword>
<evidence type="ECO:0000256" key="2">
    <source>
        <dbReference type="ARBA" id="ARBA00022729"/>
    </source>
</evidence>
<dbReference type="Gene3D" id="2.30.39.10">
    <property type="entry name" value="Alpha-1-antitrypsin, domain 1"/>
    <property type="match status" value="1"/>
</dbReference>
<dbReference type="InterPro" id="IPR023795">
    <property type="entry name" value="Serpin_CS"/>
</dbReference>
<dbReference type="GO" id="GO:0004867">
    <property type="term" value="F:serine-type endopeptidase inhibitor activity"/>
    <property type="evidence" value="ECO:0007669"/>
    <property type="project" value="InterPro"/>
</dbReference>
<dbReference type="InterPro" id="IPR042185">
    <property type="entry name" value="Serpin_sf_2"/>
</dbReference>
<feature type="signal peptide" evidence="5">
    <location>
        <begin position="1"/>
        <end position="27"/>
    </location>
</feature>
<reference evidence="7" key="2">
    <citation type="submission" date="2025-09" db="UniProtKB">
        <authorList>
            <consortium name="Ensembl"/>
        </authorList>
    </citation>
    <scope>IDENTIFICATION</scope>
</reference>
<dbReference type="GeneTree" id="ENSGT00940000154493"/>
<dbReference type="Pfam" id="PF00079">
    <property type="entry name" value="Serpin"/>
    <property type="match status" value="1"/>
</dbReference>
<feature type="chain" id="PRO_5034358614" description="Serpin domain-containing protein" evidence="5">
    <location>
        <begin position="28"/>
        <end position="416"/>
    </location>
</feature>
<dbReference type="FunFam" id="2.30.39.10:FF:000003">
    <property type="entry name" value="alpha-1-antitrypsin isoform X1"/>
    <property type="match status" value="1"/>
</dbReference>
<dbReference type="InterPro" id="IPR023796">
    <property type="entry name" value="Serpin_dom"/>
</dbReference>
<keyword evidence="3" id="KW-0325">Glycoprotein</keyword>
<evidence type="ECO:0000313" key="8">
    <source>
        <dbReference type="Proteomes" id="UP000694564"/>
    </source>
</evidence>
<dbReference type="SUPFAM" id="SSF56574">
    <property type="entry name" value="Serpins"/>
    <property type="match status" value="1"/>
</dbReference>
<evidence type="ECO:0000313" key="7">
    <source>
        <dbReference type="Ensembl" id="ENSSVLP00005002373.1"/>
    </source>
</evidence>
<dbReference type="OrthoDB" id="9518664at2759"/>
<name>A0A8D2CKX3_SCIVU</name>
<dbReference type="InterPro" id="IPR042178">
    <property type="entry name" value="Serpin_sf_1"/>
</dbReference>
<organism evidence="7 8">
    <name type="scientific">Sciurus vulgaris</name>
    <name type="common">Eurasian red squirrel</name>
    <dbReference type="NCBI Taxonomy" id="55149"/>
    <lineage>
        <taxon>Eukaryota</taxon>
        <taxon>Metazoa</taxon>
        <taxon>Chordata</taxon>
        <taxon>Craniata</taxon>
        <taxon>Vertebrata</taxon>
        <taxon>Euteleostomi</taxon>
        <taxon>Mammalia</taxon>
        <taxon>Eutheria</taxon>
        <taxon>Euarchontoglires</taxon>
        <taxon>Glires</taxon>
        <taxon>Rodentia</taxon>
        <taxon>Sciuromorpha</taxon>
        <taxon>Sciuridae</taxon>
        <taxon>Sciurinae</taxon>
        <taxon>Sciurini</taxon>
        <taxon>Sciurus</taxon>
    </lineage>
</organism>
<dbReference type="InterPro" id="IPR036186">
    <property type="entry name" value="Serpin_sf"/>
</dbReference>
<dbReference type="PANTHER" id="PTHR11461">
    <property type="entry name" value="SERINE PROTEASE INHIBITOR, SERPIN"/>
    <property type="match status" value="1"/>
</dbReference>
<evidence type="ECO:0000256" key="3">
    <source>
        <dbReference type="ARBA" id="ARBA00023180"/>
    </source>
</evidence>